<feature type="domain" description="Glycosyl transferase family 1" evidence="4">
    <location>
        <begin position="387"/>
        <end position="546"/>
    </location>
</feature>
<accession>A0A815K0R8</accession>
<comment type="caution">
    <text evidence="6">The sequence shown here is derived from an EMBL/GenBank/DDBJ whole genome shotgun (WGS) entry which is preliminary data.</text>
</comment>
<dbReference type="Pfam" id="PF00534">
    <property type="entry name" value="Glycos_transf_1"/>
    <property type="match status" value="1"/>
</dbReference>
<evidence type="ECO:0000313" key="7">
    <source>
        <dbReference type="Proteomes" id="UP000663828"/>
    </source>
</evidence>
<dbReference type="InterPro" id="IPR003737">
    <property type="entry name" value="GlcNAc_PI_deacetylase-related"/>
</dbReference>
<dbReference type="GO" id="GO:0016757">
    <property type="term" value="F:glycosyltransferase activity"/>
    <property type="evidence" value="ECO:0007669"/>
    <property type="project" value="UniProtKB-KW"/>
</dbReference>
<dbReference type="Pfam" id="PF02585">
    <property type="entry name" value="PIG-L"/>
    <property type="match status" value="1"/>
</dbReference>
<dbReference type="Gene3D" id="3.40.50.10320">
    <property type="entry name" value="LmbE-like"/>
    <property type="match status" value="1"/>
</dbReference>
<keyword evidence="7" id="KW-1185">Reference proteome</keyword>
<dbReference type="AlphaFoldDB" id="A0A815K0R8"/>
<evidence type="ECO:0000259" key="4">
    <source>
        <dbReference type="Pfam" id="PF00534"/>
    </source>
</evidence>
<dbReference type="SUPFAM" id="SSF102588">
    <property type="entry name" value="LmbE-like"/>
    <property type="match status" value="1"/>
</dbReference>
<feature type="domain" description="Glycosyltransferase subfamily 4-like N-terminal" evidence="5">
    <location>
        <begin position="220"/>
        <end position="362"/>
    </location>
</feature>
<dbReference type="Gene3D" id="3.40.50.2000">
    <property type="entry name" value="Glycogen Phosphorylase B"/>
    <property type="match status" value="2"/>
</dbReference>
<dbReference type="PANTHER" id="PTHR45947:SF3">
    <property type="entry name" value="SULFOQUINOVOSYL TRANSFERASE SQD2"/>
    <property type="match status" value="1"/>
</dbReference>
<dbReference type="InterPro" id="IPR023842">
    <property type="entry name" value="Bacillithiol_biosynth_BshB1"/>
</dbReference>
<dbReference type="InterPro" id="IPR028098">
    <property type="entry name" value="Glyco_trans_4-like_N"/>
</dbReference>
<dbReference type="InterPro" id="IPR024078">
    <property type="entry name" value="LmbE-like_dom_sf"/>
</dbReference>
<proteinExistence type="inferred from homology"/>
<keyword evidence="3" id="KW-0808">Transferase</keyword>
<name>A0A815K0R8_ADIRI</name>
<evidence type="ECO:0000259" key="5">
    <source>
        <dbReference type="Pfam" id="PF13439"/>
    </source>
</evidence>
<keyword evidence="3" id="KW-0328">Glycosyltransferase</keyword>
<evidence type="ECO:0000313" key="6">
    <source>
        <dbReference type="EMBL" id="CAF1383614.1"/>
    </source>
</evidence>
<dbReference type="NCBIfam" id="TIGR04001">
    <property type="entry name" value="thiol_BshB1"/>
    <property type="match status" value="1"/>
</dbReference>
<comment type="similarity">
    <text evidence="1">Belongs to the PIGL family.</text>
</comment>
<evidence type="ECO:0000256" key="1">
    <source>
        <dbReference type="ARBA" id="ARBA00006066"/>
    </source>
</evidence>
<dbReference type="Pfam" id="PF13439">
    <property type="entry name" value="Glyco_transf_4"/>
    <property type="match status" value="1"/>
</dbReference>
<dbReference type="InterPro" id="IPR050194">
    <property type="entry name" value="Glycosyltransferase_grp1"/>
</dbReference>
<dbReference type="GO" id="GO:0071793">
    <property type="term" value="P:bacillithiol biosynthetic process"/>
    <property type="evidence" value="ECO:0007669"/>
    <property type="project" value="InterPro"/>
</dbReference>
<dbReference type="EC" id="3.5.1.89" evidence="2"/>
<dbReference type="InterPro" id="IPR001296">
    <property type="entry name" value="Glyco_trans_1"/>
</dbReference>
<sequence>MCTNVDILIFGAHPDDVEIGMGGTIAKHTAAGVKIGVCDLTTAELSTNGTVELRKQEAEEARKALNISYRSNLGLPDRGLERTQTQIAAITAEIRRTRPKVVFAPYWEDRHPDHVTCGKLVEEAVFNAKLGRYMPELPPIAIDKLYYYFINDIGKADLLVNITEVYEKKLQALSCYRSQFVKEFNNESIVTPLNNKYIEYVKSRDSLIGHRYSIPFAEGVVATELGKLLAENGHQIHFIAHDIPFRLDISSTNIFYHAIKINNYHTFRYPLYDLVLANKIAQVAKMEQLNILHVHYAIPHAICAILARQIVGDHLKIVTTLHGTDITMLAHDETLKDLVKLSIDQSDAVTAVSKYLIQEAQILLKTTCDIDLTYNFYNEHIFYPKDTDDLRKSLGIEEDQVLTHISNFRPVKRVSDVIDIFLLVNKEVPSTRLIFVGDGPDISEVQRRVHELKLYQRVHFLGKQADVSHIMSLTNVLLLPSEQESFGLVALEAMACGVPTVGSNVGGVPELVIHGDTGFLAPIGDTKTMAEYTKRLLTDKSLSDQMMHQCLKRARANFTGIHIRSNYEQIYYRVLNSKLSEG</sequence>
<reference evidence="6" key="1">
    <citation type="submission" date="2021-02" db="EMBL/GenBank/DDBJ databases">
        <authorList>
            <person name="Nowell W R."/>
        </authorList>
    </citation>
    <scope>NUCLEOTIDE SEQUENCE</scope>
</reference>
<dbReference type="PANTHER" id="PTHR45947">
    <property type="entry name" value="SULFOQUINOVOSYL TRANSFERASE SQD2"/>
    <property type="match status" value="1"/>
</dbReference>
<dbReference type="NCBIfam" id="TIGR03999">
    <property type="entry name" value="thiol_BshA"/>
    <property type="match status" value="1"/>
</dbReference>
<evidence type="ECO:0000256" key="2">
    <source>
        <dbReference type="ARBA" id="ARBA00012176"/>
    </source>
</evidence>
<dbReference type="EMBL" id="CAJNOR010003157">
    <property type="protein sequence ID" value="CAF1383614.1"/>
    <property type="molecule type" value="Genomic_DNA"/>
</dbReference>
<dbReference type="Proteomes" id="UP000663828">
    <property type="component" value="Unassembled WGS sequence"/>
</dbReference>
<protein>
    <recommendedName>
        <fullName evidence="2">N-acetylglucosaminylphosphatidylinositol deacetylase</fullName>
        <ecNumber evidence="2">3.5.1.89</ecNumber>
    </recommendedName>
</protein>
<dbReference type="SUPFAM" id="SSF53756">
    <property type="entry name" value="UDP-Glycosyltransferase/glycogen phosphorylase"/>
    <property type="match status" value="1"/>
</dbReference>
<organism evidence="6 7">
    <name type="scientific">Adineta ricciae</name>
    <name type="common">Rotifer</name>
    <dbReference type="NCBI Taxonomy" id="249248"/>
    <lineage>
        <taxon>Eukaryota</taxon>
        <taxon>Metazoa</taxon>
        <taxon>Spiralia</taxon>
        <taxon>Gnathifera</taxon>
        <taxon>Rotifera</taxon>
        <taxon>Eurotatoria</taxon>
        <taxon>Bdelloidea</taxon>
        <taxon>Adinetida</taxon>
        <taxon>Adinetidae</taxon>
        <taxon>Adineta</taxon>
    </lineage>
</organism>
<gene>
    <name evidence="6" type="ORF">XAT740_LOCUS33212</name>
</gene>
<dbReference type="InterPro" id="IPR023881">
    <property type="entry name" value="Thiol_BshA"/>
</dbReference>
<evidence type="ECO:0000256" key="3">
    <source>
        <dbReference type="ARBA" id="ARBA00022676"/>
    </source>
</evidence>
<dbReference type="GO" id="GO:0000225">
    <property type="term" value="F:N-acetylglucosaminylphosphatidylinositol deacetylase activity"/>
    <property type="evidence" value="ECO:0007669"/>
    <property type="project" value="UniProtKB-EC"/>
</dbReference>